<dbReference type="GO" id="GO:0003677">
    <property type="term" value="F:DNA binding"/>
    <property type="evidence" value="ECO:0007669"/>
    <property type="project" value="InterPro"/>
</dbReference>
<feature type="domain" description="HNH nuclease" evidence="2">
    <location>
        <begin position="314"/>
        <end position="373"/>
    </location>
</feature>
<proteinExistence type="predicted"/>
<dbReference type="InterPro" id="IPR002711">
    <property type="entry name" value="HNH"/>
</dbReference>
<keyword evidence="4" id="KW-1185">Reference proteome</keyword>
<dbReference type="GO" id="GO:0004519">
    <property type="term" value="F:endonuclease activity"/>
    <property type="evidence" value="ECO:0007669"/>
    <property type="project" value="InterPro"/>
</dbReference>
<dbReference type="Gene3D" id="1.10.10.10">
    <property type="entry name" value="Winged helix-like DNA-binding domain superfamily/Winged helix DNA-binding domain"/>
    <property type="match status" value="1"/>
</dbReference>
<reference evidence="4" key="1">
    <citation type="journal article" date="2016" name="Environ. Microbiol.">
        <title>The complete genome of a viable archaeum isolated from 123-million-year-old rock salt.</title>
        <authorList>
            <person name="Jaakkola S.T."/>
            <person name="Pfeiffer F."/>
            <person name="Ravantti J.J."/>
            <person name="Guo Q."/>
            <person name="Liu Y."/>
            <person name="Chen X."/>
            <person name="Ma H."/>
            <person name="Yang C."/>
            <person name="Oksanen H.M."/>
            <person name="Bamford D.H."/>
        </authorList>
    </citation>
    <scope>NUCLEOTIDE SEQUENCE</scope>
    <source>
        <strain evidence="4">JI20-1</strain>
        <plasmid evidence="4">Plasmid pSTJ001</plasmid>
    </source>
</reference>
<geneLocation type="plasmid" evidence="4">
    <name>pSTJ001</name>
</geneLocation>
<dbReference type="Pfam" id="PF01844">
    <property type="entry name" value="HNH"/>
    <property type="match status" value="1"/>
</dbReference>
<dbReference type="Gene3D" id="1.10.30.50">
    <property type="match status" value="1"/>
</dbReference>
<dbReference type="CDD" id="cd00085">
    <property type="entry name" value="HNHc"/>
    <property type="match status" value="1"/>
</dbReference>
<evidence type="ECO:0000259" key="2">
    <source>
        <dbReference type="SMART" id="SM00507"/>
    </source>
</evidence>
<dbReference type="PRINTS" id="PR00038">
    <property type="entry name" value="HTHLUXR"/>
</dbReference>
<dbReference type="Gene3D" id="3.10.590.10">
    <property type="entry name" value="ph1033 like domains"/>
    <property type="match status" value="1"/>
</dbReference>
<dbReference type="GeneID" id="70638382"/>
<feature type="compositionally biased region" description="Basic and acidic residues" evidence="1">
    <location>
        <begin position="56"/>
        <end position="65"/>
    </location>
</feature>
<dbReference type="GO" id="GO:0006355">
    <property type="term" value="P:regulation of DNA-templated transcription"/>
    <property type="evidence" value="ECO:0007669"/>
    <property type="project" value="InterPro"/>
</dbReference>
<organism evidence="3 4">
    <name type="scientific">Halobacterium hubeiense</name>
    <dbReference type="NCBI Taxonomy" id="1407499"/>
    <lineage>
        <taxon>Archaea</taxon>
        <taxon>Methanobacteriati</taxon>
        <taxon>Methanobacteriota</taxon>
        <taxon>Stenosarchaea group</taxon>
        <taxon>Halobacteria</taxon>
        <taxon>Halobacteriales</taxon>
        <taxon>Halobacteriaceae</taxon>
        <taxon>Halobacterium</taxon>
    </lineage>
</organism>
<dbReference type="Proteomes" id="UP000066737">
    <property type="component" value="Plasmid pSTJ001"/>
</dbReference>
<gene>
    <name evidence="3" type="ORF">HHUB_4181</name>
</gene>
<evidence type="ECO:0000313" key="3">
    <source>
        <dbReference type="EMBL" id="CQH63766.1"/>
    </source>
</evidence>
<dbReference type="EMBL" id="LN831303">
    <property type="protein sequence ID" value="CQH63766.1"/>
    <property type="molecule type" value="Genomic_DNA"/>
</dbReference>
<dbReference type="InterPro" id="IPR000792">
    <property type="entry name" value="Tscrpt_reg_LuxR_C"/>
</dbReference>
<dbReference type="SMART" id="SM00507">
    <property type="entry name" value="HNHc"/>
    <property type="match status" value="1"/>
</dbReference>
<protein>
    <recommendedName>
        <fullName evidence="2">HNH nuclease domain-containing protein</fullName>
    </recommendedName>
</protein>
<dbReference type="InterPro" id="IPR036388">
    <property type="entry name" value="WH-like_DNA-bd_sf"/>
</dbReference>
<feature type="region of interest" description="Disordered" evidence="1">
    <location>
        <begin position="1"/>
        <end position="24"/>
    </location>
</feature>
<dbReference type="KEGG" id="hhb:Hhub_4181"/>
<dbReference type="AlphaFoldDB" id="A0A0U5H9R1"/>
<accession>A0A0U5H9R1</accession>
<dbReference type="SUPFAM" id="SSF46894">
    <property type="entry name" value="C-terminal effector domain of the bipartite response regulators"/>
    <property type="match status" value="1"/>
</dbReference>
<dbReference type="InterPro" id="IPR003615">
    <property type="entry name" value="HNH_nuc"/>
</dbReference>
<dbReference type="GO" id="GO:0008270">
    <property type="term" value="F:zinc ion binding"/>
    <property type="evidence" value="ECO:0007669"/>
    <property type="project" value="InterPro"/>
</dbReference>
<dbReference type="InterPro" id="IPR016032">
    <property type="entry name" value="Sig_transdc_resp-reg_C-effctor"/>
</dbReference>
<feature type="region of interest" description="Disordered" evidence="1">
    <location>
        <begin position="56"/>
        <end position="83"/>
    </location>
</feature>
<evidence type="ECO:0000256" key="1">
    <source>
        <dbReference type="SAM" id="MobiDB-lite"/>
    </source>
</evidence>
<sequence>MSEKDITDRVEELHEKTALSEQEARVQALRERGLERQEIAAELDIAKSTVREYVKRVDNKRREAKSTASALEGDSEDEGSDEGRYPRLFLAPCSNEHAQEHFENTVLTGVSVADYEDEIPEQLQDSERIPIWGTGEGNATAAEAIEPGDIIAFYVGDKTYSHIATVRSTEVNEDLARSIWRDKEGDTWPYVIYLDDPVEVDLDSVAFHDDIGYDIAYPLGFTRVDEQRVDELRLQHGSLEDYFESARARHAFEEGEQLSIDMYVGGEGETIDSVNADEDDEPSLAELREIAEKDGSETTTTTTTTTTRYDRSAAVKAYARARADGVCEGCGKDAPFTSRTGDPYLEVHHVFEVSDEGPDKPDAVIALCPTCHRRVHNGEDGNEYNRELIETLDDIESDLDLETA</sequence>
<dbReference type="Pfam" id="PF00196">
    <property type="entry name" value="GerE"/>
    <property type="match status" value="1"/>
</dbReference>
<name>A0A0U5H9R1_9EURY</name>
<dbReference type="RefSeq" id="WP_059058582.1">
    <property type="nucleotide sequence ID" value="NZ_LN831303.1"/>
</dbReference>
<evidence type="ECO:0000313" key="4">
    <source>
        <dbReference type="Proteomes" id="UP000066737"/>
    </source>
</evidence>